<keyword evidence="1" id="KW-0805">Transcription regulation</keyword>
<dbReference type="PANTHER" id="PTHR33204:SF39">
    <property type="entry name" value="TRANSCRIPTIONAL REGULATORY PROTEIN"/>
    <property type="match status" value="1"/>
</dbReference>
<dbReference type="InterPro" id="IPR036390">
    <property type="entry name" value="WH_DNA-bd_sf"/>
</dbReference>
<evidence type="ECO:0000256" key="1">
    <source>
        <dbReference type="ARBA" id="ARBA00023015"/>
    </source>
</evidence>
<dbReference type="Pfam" id="PF01638">
    <property type="entry name" value="HxlR"/>
    <property type="match status" value="1"/>
</dbReference>
<evidence type="ECO:0000313" key="7">
    <source>
        <dbReference type="Proteomes" id="UP000235347"/>
    </source>
</evidence>
<proteinExistence type="predicted"/>
<dbReference type="PANTHER" id="PTHR33204">
    <property type="entry name" value="TRANSCRIPTIONAL REGULATOR, MARR FAMILY"/>
    <property type="match status" value="1"/>
</dbReference>
<dbReference type="InterPro" id="IPR036388">
    <property type="entry name" value="WH-like_DNA-bd_sf"/>
</dbReference>
<dbReference type="InterPro" id="IPR002577">
    <property type="entry name" value="HTH_HxlR"/>
</dbReference>
<dbReference type="GO" id="GO:0003677">
    <property type="term" value="F:DNA binding"/>
    <property type="evidence" value="ECO:0007669"/>
    <property type="project" value="UniProtKB-KW"/>
</dbReference>
<keyword evidence="7" id="KW-1185">Reference proteome</keyword>
<keyword evidence="2" id="KW-0238">DNA-binding</keyword>
<comment type="caution">
    <text evidence="6">The sequence shown here is derived from an EMBL/GenBank/DDBJ whole genome shotgun (WGS) entry which is preliminary data.</text>
</comment>
<evidence type="ECO:0000256" key="3">
    <source>
        <dbReference type="ARBA" id="ARBA00023163"/>
    </source>
</evidence>
<evidence type="ECO:0000256" key="4">
    <source>
        <dbReference type="SAM" id="MobiDB-lite"/>
    </source>
</evidence>
<sequence length="137" mass="15413">MAAKKQKPTGRAVVFESPTGKPSTPEIDDVVMEVIGRVADKWTMCVLEVLSQQGVLRFTRIGELVGGISQRMLTKTLRQMEEDGFVTRTVYPEVPPRVEYELTALGESLCAAFCGVWLWAEKHYAQWQSLPKRAKAR</sequence>
<dbReference type="AlphaFoldDB" id="A0A2N7VKW1"/>
<dbReference type="RefSeq" id="WP_102612332.1">
    <property type="nucleotide sequence ID" value="NZ_CADIKD010000024.1"/>
</dbReference>
<organism evidence="6 7">
    <name type="scientific">Trinickia soli</name>
    <dbReference type="NCBI Taxonomy" id="380675"/>
    <lineage>
        <taxon>Bacteria</taxon>
        <taxon>Pseudomonadati</taxon>
        <taxon>Pseudomonadota</taxon>
        <taxon>Betaproteobacteria</taxon>
        <taxon>Burkholderiales</taxon>
        <taxon>Burkholderiaceae</taxon>
        <taxon>Trinickia</taxon>
    </lineage>
</organism>
<feature type="domain" description="HTH hxlR-type" evidence="5">
    <location>
        <begin position="24"/>
        <end position="128"/>
    </location>
</feature>
<dbReference type="EMBL" id="PNYB01000028">
    <property type="protein sequence ID" value="PMS17766.1"/>
    <property type="molecule type" value="Genomic_DNA"/>
</dbReference>
<dbReference type="Gene3D" id="1.10.10.10">
    <property type="entry name" value="Winged helix-like DNA-binding domain superfamily/Winged helix DNA-binding domain"/>
    <property type="match status" value="1"/>
</dbReference>
<evidence type="ECO:0000259" key="5">
    <source>
        <dbReference type="PROSITE" id="PS51118"/>
    </source>
</evidence>
<keyword evidence="3" id="KW-0804">Transcription</keyword>
<dbReference type="SUPFAM" id="SSF46785">
    <property type="entry name" value="Winged helix' DNA-binding domain"/>
    <property type="match status" value="1"/>
</dbReference>
<gene>
    <name evidence="6" type="ORF">C0Z19_23985</name>
</gene>
<accession>A0A2N7VKW1</accession>
<reference evidence="6 7" key="1">
    <citation type="submission" date="2018-01" db="EMBL/GenBank/DDBJ databases">
        <title>Whole genome analyses suggest that Burkholderia sensu lato contains two further novel genera in the rhizoxinica-symbiotica group Mycetohabitans gen. nov., and Trinickia gen. nov.: implications for the evolution of diazotrophy and nodulation in the Burkholderiaceae.</title>
        <authorList>
            <person name="Estrada-de los Santos P."/>
            <person name="Palmer M."/>
            <person name="Chavez-Ramirez B."/>
            <person name="Beukes C."/>
            <person name="Steenkamp E.T."/>
            <person name="Hirsch A.M."/>
            <person name="Manyaka P."/>
            <person name="Maluk M."/>
            <person name="Lafos M."/>
            <person name="Crook M."/>
            <person name="Gross E."/>
            <person name="Simon M.F."/>
            <person name="Bueno dos Reis Junior F."/>
            <person name="Poole P.S."/>
            <person name="Venter S.N."/>
            <person name="James E.K."/>
        </authorList>
    </citation>
    <scope>NUCLEOTIDE SEQUENCE [LARGE SCALE GENOMIC DNA]</scope>
    <source>
        <strain evidence="6 7">GP25-8</strain>
    </source>
</reference>
<protein>
    <submittedName>
        <fullName evidence="6">Transcriptional regulator</fullName>
    </submittedName>
</protein>
<name>A0A2N7VKW1_9BURK</name>
<dbReference type="Proteomes" id="UP000235347">
    <property type="component" value="Unassembled WGS sequence"/>
</dbReference>
<dbReference type="PROSITE" id="PS51118">
    <property type="entry name" value="HTH_HXLR"/>
    <property type="match status" value="1"/>
</dbReference>
<evidence type="ECO:0000313" key="6">
    <source>
        <dbReference type="EMBL" id="PMS17766.1"/>
    </source>
</evidence>
<feature type="region of interest" description="Disordered" evidence="4">
    <location>
        <begin position="1"/>
        <end position="22"/>
    </location>
</feature>
<evidence type="ECO:0000256" key="2">
    <source>
        <dbReference type="ARBA" id="ARBA00023125"/>
    </source>
</evidence>